<dbReference type="Gene3D" id="3.20.20.70">
    <property type="entry name" value="Aldolase class I"/>
    <property type="match status" value="1"/>
</dbReference>
<feature type="active site" description="Proton donor/acceptor" evidence="12 14">
    <location>
        <position position="138"/>
    </location>
</feature>
<comment type="caution">
    <text evidence="12">Was originally thought to be a dihydrodipicolinate synthase (DHDPS), catalyzing the condensation of (S)-aspartate-beta-semialdehyde [(S)-ASA] and pyruvate to dihydrodipicolinate (DHDP). However, it was shown in E.coli that the product of the enzymatic reaction is not dihydrodipicolinate but in fact (4S)-4-hydroxy-2,3,4,5-tetrahydro-(2S)-dipicolinic acid (HTPA), and that the consecutive dehydration reaction leading to DHDP is not spontaneous but catalyzed by DapB.</text>
</comment>
<geneLocation type="plasmid" evidence="16">
    <name>unnamed1</name>
</geneLocation>
<organism evidence="16">
    <name type="scientific">Alloyangia sp. H15</name>
    <dbReference type="NCBI Taxonomy" id="3029062"/>
    <lineage>
        <taxon>Bacteria</taxon>
        <taxon>Pseudomonadati</taxon>
        <taxon>Pseudomonadota</taxon>
        <taxon>Alphaproteobacteria</taxon>
        <taxon>Rhodobacterales</taxon>
        <taxon>Roseobacteraceae</taxon>
        <taxon>Alloyangia</taxon>
    </lineage>
</organism>
<keyword evidence="10 12" id="KW-0704">Schiff base</keyword>
<evidence type="ECO:0000256" key="2">
    <source>
        <dbReference type="ARBA" id="ARBA00005120"/>
    </source>
</evidence>
<evidence type="ECO:0000256" key="5">
    <source>
        <dbReference type="ARBA" id="ARBA00022490"/>
    </source>
</evidence>
<dbReference type="PANTHER" id="PTHR12128:SF66">
    <property type="entry name" value="4-HYDROXY-2-OXOGLUTARATE ALDOLASE, MITOCHONDRIAL"/>
    <property type="match status" value="1"/>
</dbReference>
<reference evidence="16" key="1">
    <citation type="submission" date="2023-02" db="EMBL/GenBank/DDBJ databases">
        <title>Description and genomic characterization of Salipiger bruguierae sp. nov., isolated from the sediment of mangrove plant Bruguiera sexangula.</title>
        <authorList>
            <person name="Long M."/>
        </authorList>
    </citation>
    <scope>NUCLEOTIDE SEQUENCE</scope>
    <source>
        <strain evidence="16">H15</strain>
        <plasmid evidence="16">unnamed1</plasmid>
    </source>
</reference>
<dbReference type="Pfam" id="PF00701">
    <property type="entry name" value="DHDPS"/>
    <property type="match status" value="1"/>
</dbReference>
<comment type="similarity">
    <text evidence="3 12 13">Belongs to the DapA family.</text>
</comment>
<dbReference type="SUPFAM" id="SSF51569">
    <property type="entry name" value="Aldolase"/>
    <property type="match status" value="1"/>
</dbReference>
<evidence type="ECO:0000256" key="11">
    <source>
        <dbReference type="ARBA" id="ARBA00047836"/>
    </source>
</evidence>
<evidence type="ECO:0000256" key="8">
    <source>
        <dbReference type="ARBA" id="ARBA00023154"/>
    </source>
</evidence>
<evidence type="ECO:0000256" key="13">
    <source>
        <dbReference type="PIRNR" id="PIRNR001365"/>
    </source>
</evidence>
<evidence type="ECO:0000256" key="12">
    <source>
        <dbReference type="HAMAP-Rule" id="MF_00418"/>
    </source>
</evidence>
<keyword evidence="16" id="KW-0614">Plasmid</keyword>
<dbReference type="PRINTS" id="PR00146">
    <property type="entry name" value="DHPICSNTHASE"/>
</dbReference>
<dbReference type="GO" id="GO:0008840">
    <property type="term" value="F:4-hydroxy-tetrahydrodipicolinate synthase activity"/>
    <property type="evidence" value="ECO:0007669"/>
    <property type="project" value="UniProtKB-UniRule"/>
</dbReference>
<dbReference type="GO" id="GO:0005829">
    <property type="term" value="C:cytosol"/>
    <property type="evidence" value="ECO:0007669"/>
    <property type="project" value="TreeGrafter"/>
</dbReference>
<evidence type="ECO:0000256" key="1">
    <source>
        <dbReference type="ARBA" id="ARBA00003294"/>
    </source>
</evidence>
<evidence type="ECO:0000256" key="4">
    <source>
        <dbReference type="ARBA" id="ARBA00012086"/>
    </source>
</evidence>
<evidence type="ECO:0000256" key="14">
    <source>
        <dbReference type="PIRSR" id="PIRSR001365-1"/>
    </source>
</evidence>
<dbReference type="PROSITE" id="PS00665">
    <property type="entry name" value="DHDPS_1"/>
    <property type="match status" value="1"/>
</dbReference>
<dbReference type="GO" id="GO:0009089">
    <property type="term" value="P:lysine biosynthetic process via diaminopimelate"/>
    <property type="evidence" value="ECO:0007669"/>
    <property type="project" value="UniProtKB-UniRule"/>
</dbReference>
<feature type="binding site" evidence="12">
    <location>
        <position position="209"/>
    </location>
    <ligand>
        <name>pyruvate</name>
        <dbReference type="ChEBI" id="CHEBI:15361"/>
    </ligand>
</feature>
<dbReference type="InterPro" id="IPR013785">
    <property type="entry name" value="Aldolase_TIM"/>
</dbReference>
<accession>A0AAU8AR72</accession>
<evidence type="ECO:0000256" key="6">
    <source>
        <dbReference type="ARBA" id="ARBA00022605"/>
    </source>
</evidence>
<feature type="binding site" evidence="12 15">
    <location>
        <position position="50"/>
    </location>
    <ligand>
        <name>pyruvate</name>
        <dbReference type="ChEBI" id="CHEBI:15361"/>
    </ligand>
</feature>
<dbReference type="GO" id="GO:0019877">
    <property type="term" value="P:diaminopimelate biosynthetic process"/>
    <property type="evidence" value="ECO:0007669"/>
    <property type="project" value="UniProtKB-UniRule"/>
</dbReference>
<dbReference type="EMBL" id="CP123386">
    <property type="protein sequence ID" value="XCC97065.1"/>
    <property type="molecule type" value="Genomic_DNA"/>
</dbReference>
<keyword evidence="9 12" id="KW-0456">Lyase</keyword>
<name>A0AAU8AR72_9RHOB</name>
<dbReference type="NCBIfam" id="TIGR00674">
    <property type="entry name" value="dapA"/>
    <property type="match status" value="1"/>
</dbReference>
<comment type="catalytic activity">
    <reaction evidence="11 12">
        <text>L-aspartate 4-semialdehyde + pyruvate = (2S,4S)-4-hydroxy-2,3,4,5-tetrahydrodipicolinate + H2O + H(+)</text>
        <dbReference type="Rhea" id="RHEA:34171"/>
        <dbReference type="ChEBI" id="CHEBI:15361"/>
        <dbReference type="ChEBI" id="CHEBI:15377"/>
        <dbReference type="ChEBI" id="CHEBI:15378"/>
        <dbReference type="ChEBI" id="CHEBI:67139"/>
        <dbReference type="ChEBI" id="CHEBI:537519"/>
        <dbReference type="EC" id="4.3.3.7"/>
    </reaction>
</comment>
<dbReference type="AlphaFoldDB" id="A0AAU8AR72"/>
<comment type="subcellular location">
    <subcellularLocation>
        <location evidence="12">Cytoplasm</location>
    </subcellularLocation>
</comment>
<dbReference type="PROSITE" id="PS00666">
    <property type="entry name" value="DHDPS_2"/>
    <property type="match status" value="1"/>
</dbReference>
<keyword evidence="5 12" id="KW-0963">Cytoplasm</keyword>
<evidence type="ECO:0000256" key="3">
    <source>
        <dbReference type="ARBA" id="ARBA00007592"/>
    </source>
</evidence>
<dbReference type="CDD" id="cd00950">
    <property type="entry name" value="DHDPS"/>
    <property type="match status" value="1"/>
</dbReference>
<dbReference type="PIRSF" id="PIRSF001365">
    <property type="entry name" value="DHDPS"/>
    <property type="match status" value="1"/>
</dbReference>
<protein>
    <recommendedName>
        <fullName evidence="4 12">4-hydroxy-tetrahydrodipicolinate synthase</fullName>
        <shortName evidence="12">HTPA synthase</shortName>
        <ecNumber evidence="4 12">4.3.3.7</ecNumber>
    </recommendedName>
</protein>
<evidence type="ECO:0000313" key="16">
    <source>
        <dbReference type="EMBL" id="XCC97065.1"/>
    </source>
</evidence>
<comment type="subunit">
    <text evidence="12">Homotetramer; dimer of dimers.</text>
</comment>
<dbReference type="InterPro" id="IPR002220">
    <property type="entry name" value="DapA-like"/>
</dbReference>
<keyword evidence="6 12" id="KW-0028">Amino-acid biosynthesis</keyword>
<dbReference type="SMART" id="SM01130">
    <property type="entry name" value="DHDPS"/>
    <property type="match status" value="1"/>
</dbReference>
<feature type="site" description="Part of a proton relay during catalysis" evidence="12">
    <location>
        <position position="112"/>
    </location>
</feature>
<dbReference type="InterPro" id="IPR020625">
    <property type="entry name" value="Schiff_base-form_aldolases_AS"/>
</dbReference>
<evidence type="ECO:0000256" key="10">
    <source>
        <dbReference type="ARBA" id="ARBA00023270"/>
    </source>
</evidence>
<comment type="pathway">
    <text evidence="2 12">Amino-acid biosynthesis; L-lysine biosynthesis via DAP pathway; (S)-tetrahydrodipicolinate from L-aspartate: step 3/4.</text>
</comment>
<feature type="active site" description="Schiff-base intermediate with substrate" evidence="12 14">
    <location>
        <position position="167"/>
    </location>
</feature>
<dbReference type="HAMAP" id="MF_00418">
    <property type="entry name" value="DapA"/>
    <property type="match status" value="1"/>
</dbReference>
<dbReference type="EC" id="4.3.3.7" evidence="4 12"/>
<sequence>MTVPQRFDGVFTALVTPFTLEGGIDWTAFDRLLDRQLAAGIAGLVPVGTTGEAATLTEDEALAVIERTVARAEGRAYVLAGTGCNVTGTTIAASRRAAEAGADGVLLITPYYNKPSQEGLIAHFGAVAEAVACDVMLYSVPGRTGISVAPGTAAVLAQRHANIVAIKEAGGDPARVTALRAAAGPEFVVQCGDDGLALPFYALGARGLTSVLSNWRPELCVALHRAWAEGRLDEALELHEALVPLAEAMFVEASPAPVKHMLAREGLISDCLRLPLTPVSAAGRAAMERLVAPAMALAS</sequence>
<feature type="site" description="Part of a proton relay during catalysis" evidence="12">
    <location>
        <position position="49"/>
    </location>
</feature>
<gene>
    <name evidence="12 16" type="primary">dapA</name>
    <name evidence="16" type="ORF">PVT71_23540</name>
</gene>
<dbReference type="InterPro" id="IPR005263">
    <property type="entry name" value="DapA"/>
</dbReference>
<dbReference type="PANTHER" id="PTHR12128">
    <property type="entry name" value="DIHYDRODIPICOLINATE SYNTHASE"/>
    <property type="match status" value="1"/>
</dbReference>
<comment type="function">
    <text evidence="1 12">Catalyzes the condensation of (S)-aspartate-beta-semialdehyde [(S)-ASA] and pyruvate to 4-hydroxy-tetrahydrodipicolinate (HTPA).</text>
</comment>
<evidence type="ECO:0000256" key="9">
    <source>
        <dbReference type="ARBA" id="ARBA00023239"/>
    </source>
</evidence>
<proteinExistence type="inferred from homology"/>
<dbReference type="InterPro" id="IPR020624">
    <property type="entry name" value="Schiff_base-form_aldolases_CS"/>
</dbReference>
<keyword evidence="8 12" id="KW-0457">Lysine biosynthesis</keyword>
<keyword evidence="7 12" id="KW-0220">Diaminopimelate biosynthesis</keyword>
<evidence type="ECO:0000256" key="15">
    <source>
        <dbReference type="PIRSR" id="PIRSR001365-2"/>
    </source>
</evidence>
<dbReference type="RefSeq" id="WP_353475956.1">
    <property type="nucleotide sequence ID" value="NZ_CP123386.1"/>
</dbReference>
<evidence type="ECO:0000256" key="7">
    <source>
        <dbReference type="ARBA" id="ARBA00022915"/>
    </source>
</evidence>